<reference evidence="3" key="1">
    <citation type="journal article" date="2015" name="Nature">
        <title>Complex archaea that bridge the gap between prokaryotes and eukaryotes.</title>
        <authorList>
            <person name="Spang A."/>
            <person name="Saw J.H."/>
            <person name="Jorgensen S.L."/>
            <person name="Zaremba-Niedzwiedzka K."/>
            <person name="Martijn J."/>
            <person name="Lind A.E."/>
            <person name="van Eijk R."/>
            <person name="Schleper C."/>
            <person name="Guy L."/>
            <person name="Ettema T.J."/>
        </authorList>
    </citation>
    <scope>NUCLEOTIDE SEQUENCE</scope>
</reference>
<dbReference type="PANTHER" id="PTHR24138:SF10">
    <property type="entry name" value="PHOSPHOLIPASE A2"/>
    <property type="match status" value="1"/>
</dbReference>
<dbReference type="Pfam" id="PF01734">
    <property type="entry name" value="Patatin"/>
    <property type="match status" value="1"/>
</dbReference>
<dbReference type="EMBL" id="LAZR01001787">
    <property type="protein sequence ID" value="KKN39034.1"/>
    <property type="molecule type" value="Genomic_DNA"/>
</dbReference>
<evidence type="ECO:0000313" key="3">
    <source>
        <dbReference type="EMBL" id="KKN39034.1"/>
    </source>
</evidence>
<dbReference type="InterPro" id="IPR002641">
    <property type="entry name" value="PNPLA_dom"/>
</dbReference>
<name>A0A0F9Q961_9ZZZZ</name>
<accession>A0A0F9Q961</accession>
<proteinExistence type="predicted"/>
<dbReference type="SUPFAM" id="SSF52151">
    <property type="entry name" value="FabD/lysophospholipase-like"/>
    <property type="match status" value="1"/>
</dbReference>
<comment type="caution">
    <text evidence="3">The sequence shown here is derived from an EMBL/GenBank/DDBJ whole genome shotgun (WGS) entry which is preliminary data.</text>
</comment>
<gene>
    <name evidence="3" type="ORF">LCGC14_0747580</name>
</gene>
<evidence type="ECO:0000256" key="1">
    <source>
        <dbReference type="ARBA" id="ARBA00023098"/>
    </source>
</evidence>
<keyword evidence="1" id="KW-0443">Lipid metabolism</keyword>
<sequence>MSQGCPEPTRHFNIISLDGGGVRGTVEAVIIDRLVQAYPKLLRDVDLIAGTSTGGIQALGLAAGNPPPDTRDLYEKMSKHIFADSFLDDFRDLWKLGGADYSNKNLKKALQSQFGDRTLAELDKRVVIPAFDLDNGYINEHRNWKLKVFHNFEGRDSDGDEKVVDIGLRTSAAPTYFPTIDGFVGGDVVVNNPSMVAVVQALDPRAGNQQLKDIKVLSLGCGKLGRFIKGSNHDWGIVQWAPYLFFMMMEGGIDMVHFQTRQILGDRYHRINPILDEKFGIDDWKKVPKLVEVAENIDLTPTVAWLEENWK</sequence>
<dbReference type="PANTHER" id="PTHR24138">
    <property type="entry name" value="INTRACELLLAR PHOSPHOLIPASE A FAMILY"/>
    <property type="match status" value="1"/>
</dbReference>
<dbReference type="PROSITE" id="PS51635">
    <property type="entry name" value="PNPLA"/>
    <property type="match status" value="1"/>
</dbReference>
<feature type="domain" description="PNPLA" evidence="2">
    <location>
        <begin position="15"/>
        <end position="198"/>
    </location>
</feature>
<dbReference type="Gene3D" id="3.40.1090.10">
    <property type="entry name" value="Cytosolic phospholipase A2 catalytic domain"/>
    <property type="match status" value="1"/>
</dbReference>
<dbReference type="InterPro" id="IPR047156">
    <property type="entry name" value="Teg/CotR/CapV-like"/>
</dbReference>
<organism evidence="3">
    <name type="scientific">marine sediment metagenome</name>
    <dbReference type="NCBI Taxonomy" id="412755"/>
    <lineage>
        <taxon>unclassified sequences</taxon>
        <taxon>metagenomes</taxon>
        <taxon>ecological metagenomes</taxon>
    </lineage>
</organism>
<dbReference type="GO" id="GO:0006629">
    <property type="term" value="P:lipid metabolic process"/>
    <property type="evidence" value="ECO:0007669"/>
    <property type="project" value="UniProtKB-KW"/>
</dbReference>
<protein>
    <recommendedName>
        <fullName evidence="2">PNPLA domain-containing protein</fullName>
    </recommendedName>
</protein>
<dbReference type="InterPro" id="IPR016035">
    <property type="entry name" value="Acyl_Trfase/lysoPLipase"/>
</dbReference>
<evidence type="ECO:0000259" key="2">
    <source>
        <dbReference type="PROSITE" id="PS51635"/>
    </source>
</evidence>
<dbReference type="AlphaFoldDB" id="A0A0F9Q961"/>